<evidence type="ECO:0000313" key="3">
    <source>
        <dbReference type="EMBL" id="PKA66999.1"/>
    </source>
</evidence>
<accession>A0A2I0BGT6</accession>
<evidence type="ECO:0000256" key="1">
    <source>
        <dbReference type="ARBA" id="ARBA00006908"/>
    </source>
</evidence>
<reference evidence="3 4" key="1">
    <citation type="journal article" date="2017" name="Nature">
        <title>The Apostasia genome and the evolution of orchids.</title>
        <authorList>
            <person name="Zhang G.Q."/>
            <person name="Liu K.W."/>
            <person name="Li Z."/>
            <person name="Lohaus R."/>
            <person name="Hsiao Y.Y."/>
            <person name="Niu S.C."/>
            <person name="Wang J.Y."/>
            <person name="Lin Y.C."/>
            <person name="Xu Q."/>
            <person name="Chen L.J."/>
            <person name="Yoshida K."/>
            <person name="Fujiwara S."/>
            <person name="Wang Z.W."/>
            <person name="Zhang Y.Q."/>
            <person name="Mitsuda N."/>
            <person name="Wang M."/>
            <person name="Liu G.H."/>
            <person name="Pecoraro L."/>
            <person name="Huang H.X."/>
            <person name="Xiao X.J."/>
            <person name="Lin M."/>
            <person name="Wu X.Y."/>
            <person name="Wu W.L."/>
            <person name="Chen Y.Y."/>
            <person name="Chang S.B."/>
            <person name="Sakamoto S."/>
            <person name="Ohme-Takagi M."/>
            <person name="Yagi M."/>
            <person name="Zeng S.J."/>
            <person name="Shen C.Y."/>
            <person name="Yeh C.M."/>
            <person name="Luo Y.B."/>
            <person name="Tsai W.C."/>
            <person name="Van de Peer Y."/>
            <person name="Liu Z.J."/>
        </authorList>
    </citation>
    <scope>NUCLEOTIDE SEQUENCE [LARGE SCALE GENOMIC DNA]</scope>
    <source>
        <strain evidence="4">cv. Shenzhen</strain>
        <tissue evidence="3">Stem</tissue>
    </source>
</reference>
<dbReference type="AlphaFoldDB" id="A0A2I0BGT6"/>
<sequence length="302" mass="34728">MLHVLLKLHQSMDLSSFSYLQFVQFAVEQAQSHTILSPLSPQEKFNNLKARDGNATFHMLSFRAPKVRHFRSLCIEARPAMQVLDFAVLPKPEFDLPIFCANFFSTASLCIVVLDLNPLYDVELRSDYKDKYYKNLMPLYQKYAELLPWGGKVTGESLSFFSPIVVWSKFNSSRGMHQILYAAFKDYFMAWLNLMEQATKEADESKTVKNCEAQHKYLTWRAEKDPGYPLLKRLIGEDLANDLVRQFLFEGVDSLGTKSFLDYFPEYSCEDGSISQKRSVIGKVYNSRPWDAGGELISGKDR</sequence>
<dbReference type="EMBL" id="KZ451883">
    <property type="protein sequence ID" value="PKA66999.1"/>
    <property type="molecule type" value="Genomic_DNA"/>
</dbReference>
<organism evidence="3 4">
    <name type="scientific">Apostasia shenzhenica</name>
    <dbReference type="NCBI Taxonomy" id="1088818"/>
    <lineage>
        <taxon>Eukaryota</taxon>
        <taxon>Viridiplantae</taxon>
        <taxon>Streptophyta</taxon>
        <taxon>Embryophyta</taxon>
        <taxon>Tracheophyta</taxon>
        <taxon>Spermatophyta</taxon>
        <taxon>Magnoliopsida</taxon>
        <taxon>Liliopsida</taxon>
        <taxon>Asparagales</taxon>
        <taxon>Orchidaceae</taxon>
        <taxon>Apostasioideae</taxon>
        <taxon>Apostasia</taxon>
    </lineage>
</organism>
<dbReference type="Gene3D" id="3.40.1500.20">
    <property type="match status" value="1"/>
</dbReference>
<dbReference type="EC" id="1.3.7.4" evidence="3"/>
<dbReference type="GO" id="GO:0050619">
    <property type="term" value="F:phytochromobilin:ferredoxin oxidoreductase activity"/>
    <property type="evidence" value="ECO:0007669"/>
    <property type="project" value="UniProtKB-EC"/>
</dbReference>
<proteinExistence type="inferred from homology"/>
<dbReference type="InterPro" id="IPR009249">
    <property type="entry name" value="Ferredoxin-dep_bilin_Rdtase"/>
</dbReference>
<dbReference type="GO" id="GO:0050897">
    <property type="term" value="F:cobalt ion binding"/>
    <property type="evidence" value="ECO:0007669"/>
    <property type="project" value="InterPro"/>
</dbReference>
<dbReference type="Proteomes" id="UP000236161">
    <property type="component" value="Unassembled WGS sequence"/>
</dbReference>
<keyword evidence="2 3" id="KW-0560">Oxidoreductase</keyword>
<dbReference type="GO" id="GO:0010024">
    <property type="term" value="P:phytochromobilin biosynthetic process"/>
    <property type="evidence" value="ECO:0007669"/>
    <property type="project" value="InterPro"/>
</dbReference>
<dbReference type="OrthoDB" id="496703at2759"/>
<keyword evidence="4" id="KW-1185">Reference proteome</keyword>
<dbReference type="PANTHER" id="PTHR34557:SF1">
    <property type="entry name" value="PHYTOCHROMOBILIN:FERREDOXIN OXIDOREDUCTASE, CHLOROPLASTIC"/>
    <property type="match status" value="1"/>
</dbReference>
<gene>
    <name evidence="3" type="primary">HY2</name>
    <name evidence="3" type="ORF">AXF42_Ash004490</name>
</gene>
<dbReference type="PANTHER" id="PTHR34557">
    <property type="entry name" value="PHYTOCHROMOBILIN:FERREDOXIN OXIDOREDUCTASE, CHLOROPLASTIC"/>
    <property type="match status" value="1"/>
</dbReference>
<dbReference type="Pfam" id="PF05996">
    <property type="entry name" value="Fe_bilin_red"/>
    <property type="match status" value="1"/>
</dbReference>
<comment type="similarity">
    <text evidence="1">Belongs to the HY2 family.</text>
</comment>
<evidence type="ECO:0000313" key="4">
    <source>
        <dbReference type="Proteomes" id="UP000236161"/>
    </source>
</evidence>
<dbReference type="STRING" id="1088818.A0A2I0BGT6"/>
<protein>
    <submittedName>
        <fullName evidence="3">Phytochromobilin:ferredoxin oxidoreductase, chloroplastic</fullName>
        <ecNumber evidence="3">1.3.7.4</ecNumber>
    </submittedName>
</protein>
<name>A0A2I0BGT6_9ASPA</name>
<evidence type="ECO:0000256" key="2">
    <source>
        <dbReference type="ARBA" id="ARBA00023002"/>
    </source>
</evidence>